<dbReference type="CDD" id="cd15904">
    <property type="entry name" value="TSPO_MBR"/>
    <property type="match status" value="1"/>
</dbReference>
<reference evidence="7 8" key="1">
    <citation type="submission" date="2019-04" db="EMBL/GenBank/DDBJ databases">
        <title>Bacillus caeni sp. nov., a bacterium isolated from mangrove sediment.</title>
        <authorList>
            <person name="Huang H."/>
            <person name="Mo K."/>
            <person name="Hu Y."/>
        </authorList>
    </citation>
    <scope>NUCLEOTIDE SEQUENCE [LARGE SCALE GENOMIC DNA]</scope>
    <source>
        <strain evidence="7 8">HB172195</strain>
    </source>
</reference>
<dbReference type="Proteomes" id="UP000308230">
    <property type="component" value="Unassembled WGS sequence"/>
</dbReference>
<evidence type="ECO:0000256" key="6">
    <source>
        <dbReference type="SAM" id="Phobius"/>
    </source>
</evidence>
<keyword evidence="4 6" id="KW-1133">Transmembrane helix</keyword>
<keyword evidence="8" id="KW-1185">Reference proteome</keyword>
<evidence type="ECO:0000256" key="2">
    <source>
        <dbReference type="ARBA" id="ARBA00007524"/>
    </source>
</evidence>
<evidence type="ECO:0000256" key="1">
    <source>
        <dbReference type="ARBA" id="ARBA00004141"/>
    </source>
</evidence>
<dbReference type="PANTHER" id="PTHR10057:SF0">
    <property type="entry name" value="TRANSLOCATOR PROTEIN"/>
    <property type="match status" value="1"/>
</dbReference>
<evidence type="ECO:0000256" key="4">
    <source>
        <dbReference type="ARBA" id="ARBA00022989"/>
    </source>
</evidence>
<dbReference type="PIRSF" id="PIRSF005859">
    <property type="entry name" value="PBR"/>
    <property type="match status" value="1"/>
</dbReference>
<feature type="transmembrane region" description="Helical" evidence="6">
    <location>
        <begin position="5"/>
        <end position="23"/>
    </location>
</feature>
<dbReference type="OrthoDB" id="9795496at2"/>
<organism evidence="7 8">
    <name type="scientific">Exobacillus caeni</name>
    <dbReference type="NCBI Taxonomy" id="2574798"/>
    <lineage>
        <taxon>Bacteria</taxon>
        <taxon>Bacillati</taxon>
        <taxon>Bacillota</taxon>
        <taxon>Bacilli</taxon>
        <taxon>Bacillales</taxon>
        <taxon>Guptibacillaceae</taxon>
        <taxon>Exobacillus</taxon>
    </lineage>
</organism>
<dbReference type="Gene3D" id="1.20.1260.100">
    <property type="entry name" value="TspO/MBR protein"/>
    <property type="match status" value="1"/>
</dbReference>
<comment type="caution">
    <text evidence="7">The sequence shown here is derived from an EMBL/GenBank/DDBJ whole genome shotgun (WGS) entry which is preliminary data.</text>
</comment>
<feature type="transmembrane region" description="Helical" evidence="6">
    <location>
        <begin position="132"/>
        <end position="150"/>
    </location>
</feature>
<dbReference type="AlphaFoldDB" id="A0A5R9FEJ0"/>
<dbReference type="InterPro" id="IPR004307">
    <property type="entry name" value="TspO_MBR"/>
</dbReference>
<feature type="transmembrane region" description="Helical" evidence="6">
    <location>
        <begin position="43"/>
        <end position="64"/>
    </location>
</feature>
<evidence type="ECO:0000313" key="8">
    <source>
        <dbReference type="Proteomes" id="UP000308230"/>
    </source>
</evidence>
<evidence type="ECO:0000313" key="7">
    <source>
        <dbReference type="EMBL" id="TLS37985.1"/>
    </source>
</evidence>
<dbReference type="PANTHER" id="PTHR10057">
    <property type="entry name" value="PERIPHERAL-TYPE BENZODIAZEPINE RECEPTOR"/>
    <property type="match status" value="1"/>
</dbReference>
<evidence type="ECO:0000256" key="3">
    <source>
        <dbReference type="ARBA" id="ARBA00022692"/>
    </source>
</evidence>
<dbReference type="GO" id="GO:0016020">
    <property type="term" value="C:membrane"/>
    <property type="evidence" value="ECO:0007669"/>
    <property type="project" value="UniProtKB-SubCell"/>
</dbReference>
<gene>
    <name evidence="7" type="ORF">FCL54_08365</name>
</gene>
<proteinExistence type="inferred from homology"/>
<dbReference type="GO" id="GO:0033013">
    <property type="term" value="P:tetrapyrrole metabolic process"/>
    <property type="evidence" value="ECO:0007669"/>
    <property type="project" value="UniProtKB-ARBA"/>
</dbReference>
<feature type="transmembrane region" description="Helical" evidence="6">
    <location>
        <begin position="101"/>
        <end position="120"/>
    </location>
</feature>
<evidence type="ECO:0000256" key="5">
    <source>
        <dbReference type="ARBA" id="ARBA00023136"/>
    </source>
</evidence>
<dbReference type="InterPro" id="IPR038330">
    <property type="entry name" value="TspO/MBR-related_sf"/>
</dbReference>
<dbReference type="Pfam" id="PF03073">
    <property type="entry name" value="TspO_MBR"/>
    <property type="match status" value="1"/>
</dbReference>
<dbReference type="RefSeq" id="WP_138125602.1">
    <property type="nucleotide sequence ID" value="NZ_SWLG01000005.1"/>
</dbReference>
<keyword evidence="5 6" id="KW-0472">Membrane</keyword>
<comment type="subcellular location">
    <subcellularLocation>
        <location evidence="1">Membrane</location>
        <topology evidence="1">Multi-pass membrane protein</topology>
    </subcellularLocation>
</comment>
<accession>A0A5R9FEJ0</accession>
<dbReference type="FunFam" id="1.20.1260.100:FF:000001">
    <property type="entry name" value="translocator protein 2"/>
    <property type="match status" value="1"/>
</dbReference>
<keyword evidence="3 6" id="KW-0812">Transmembrane</keyword>
<dbReference type="EMBL" id="SWLG01000005">
    <property type="protein sequence ID" value="TLS37985.1"/>
    <property type="molecule type" value="Genomic_DNA"/>
</dbReference>
<sequence length="153" mass="17669">MKKSTIVVFIVTYGLFTLSGFLFPVDQDWYQALNKPVWTPSGMFIGVVWAVLYFFISLSVAIVFNRAGFGRQNSDYLSLLSLNYLLNQAFSFFQFQMKNLFLSFLDAFLLTVTTLALTFLSNKYSKFSSWLLVPYLLWGAFATFLAWKIYTLN</sequence>
<name>A0A5R9FEJ0_9BACL</name>
<protein>
    <submittedName>
        <fullName evidence="7">Tryptophan-rich sensory protein</fullName>
    </submittedName>
</protein>
<comment type="similarity">
    <text evidence="2">Belongs to the TspO/BZRP family.</text>
</comment>